<dbReference type="RefSeq" id="WP_168742969.1">
    <property type="nucleotide sequence ID" value="NZ_JABAHZ010000014.1"/>
</dbReference>
<accession>A0A847SUD6</accession>
<dbReference type="Pfam" id="PF00535">
    <property type="entry name" value="Glycos_transf_2"/>
    <property type="match status" value="1"/>
</dbReference>
<evidence type="ECO:0000313" key="2">
    <source>
        <dbReference type="EMBL" id="NLR82927.1"/>
    </source>
</evidence>
<comment type="caution">
    <text evidence="2">The sequence shown here is derived from an EMBL/GenBank/DDBJ whole genome shotgun (WGS) entry which is preliminary data.</text>
</comment>
<dbReference type="AlphaFoldDB" id="A0A847SUD6"/>
<dbReference type="InterPro" id="IPR050834">
    <property type="entry name" value="Glycosyltransf_2"/>
</dbReference>
<protein>
    <submittedName>
        <fullName evidence="2">Glycosyltransferase</fullName>
    </submittedName>
</protein>
<dbReference type="InterPro" id="IPR001173">
    <property type="entry name" value="Glyco_trans_2-like"/>
</dbReference>
<dbReference type="Proteomes" id="UP000552864">
    <property type="component" value="Unassembled WGS sequence"/>
</dbReference>
<gene>
    <name evidence="2" type="ORF">HGH91_30220</name>
</gene>
<reference evidence="2 3" key="1">
    <citation type="submission" date="2020-04" db="EMBL/GenBank/DDBJ databases">
        <authorList>
            <person name="Yin C."/>
        </authorList>
    </citation>
    <scope>NUCLEOTIDE SEQUENCE [LARGE SCALE GENOMIC DNA]</scope>
    <source>
        <strain evidence="2 3">Ak56</strain>
    </source>
</reference>
<dbReference type="SUPFAM" id="SSF53448">
    <property type="entry name" value="Nucleotide-diphospho-sugar transferases"/>
    <property type="match status" value="1"/>
</dbReference>
<dbReference type="PANTHER" id="PTHR43685:SF10">
    <property type="entry name" value="LACTO-N-NEOTETRAOSE BIOSYNTHESIS GLYCOSYL TRANSFERASE LGTA"/>
    <property type="match status" value="1"/>
</dbReference>
<dbReference type="PANTHER" id="PTHR43685">
    <property type="entry name" value="GLYCOSYLTRANSFERASE"/>
    <property type="match status" value="1"/>
</dbReference>
<proteinExistence type="predicted"/>
<name>A0A847SUD6_9BACT</name>
<keyword evidence="3" id="KW-1185">Reference proteome</keyword>
<dbReference type="GO" id="GO:0016740">
    <property type="term" value="F:transferase activity"/>
    <property type="evidence" value="ECO:0007669"/>
    <property type="project" value="UniProtKB-KW"/>
</dbReference>
<organism evidence="2 3">
    <name type="scientific">Chitinophaga eiseniae</name>
    <dbReference type="NCBI Taxonomy" id="634771"/>
    <lineage>
        <taxon>Bacteria</taxon>
        <taxon>Pseudomonadati</taxon>
        <taxon>Bacteroidota</taxon>
        <taxon>Chitinophagia</taxon>
        <taxon>Chitinophagales</taxon>
        <taxon>Chitinophagaceae</taxon>
        <taxon>Chitinophaga</taxon>
    </lineage>
</organism>
<dbReference type="EMBL" id="JABAHZ010000014">
    <property type="protein sequence ID" value="NLR82927.1"/>
    <property type="molecule type" value="Genomic_DNA"/>
</dbReference>
<dbReference type="Gene3D" id="3.90.550.10">
    <property type="entry name" value="Spore Coat Polysaccharide Biosynthesis Protein SpsA, Chain A"/>
    <property type="match status" value="1"/>
</dbReference>
<dbReference type="InterPro" id="IPR029044">
    <property type="entry name" value="Nucleotide-diphossugar_trans"/>
</dbReference>
<feature type="domain" description="Glycosyltransferase 2-like" evidence="1">
    <location>
        <begin position="11"/>
        <end position="138"/>
    </location>
</feature>
<evidence type="ECO:0000313" key="3">
    <source>
        <dbReference type="Proteomes" id="UP000552864"/>
    </source>
</evidence>
<evidence type="ECO:0000259" key="1">
    <source>
        <dbReference type="Pfam" id="PF00535"/>
    </source>
</evidence>
<sequence>MDININNPLVTVFMAAYNGEAYIEKAIQSVLDQRFTDFELLIINDGSTDRTLDIIRQFTDPRIRLVHNDGNKGLTFTRNRGIEEAKGQYIAILDCDDIALPDRLQAQISFLGLHPDIAICGGQAIAINESGEETGNLNVIAGDKNISPELVFHNTFINSTLMIKRSAMLEAGGYRDYSPAEDYDLSYRISLRHPVANLSEVLVYYRLHGNNISKVQHERILNAEFRIIENIHTNLGIPKDENLIRIHHDYFSYRFSARSAKEFQQFFEALKLGNAASGSYPTQVFNEILYKKWYTHLRHTKEKRILPLYFKSSLFEWQFVTAKELRKVFKQAFSRNLSLRRG</sequence>
<keyword evidence="2" id="KW-0808">Transferase</keyword>